<evidence type="ECO:0000259" key="3">
    <source>
        <dbReference type="Pfam" id="PF00171"/>
    </source>
</evidence>
<dbReference type="SUPFAM" id="SSF53720">
    <property type="entry name" value="ALDH-like"/>
    <property type="match status" value="1"/>
</dbReference>
<dbReference type="GO" id="GO:0008911">
    <property type="term" value="F:lactaldehyde dehydrogenase (NAD+) activity"/>
    <property type="evidence" value="ECO:0007669"/>
    <property type="project" value="TreeGrafter"/>
</dbReference>
<dbReference type="AlphaFoldDB" id="B7GJF1"/>
<gene>
    <name evidence="4" type="primary">aldY</name>
    <name evidence="4" type="ordered locus">Aflv_1229</name>
</gene>
<dbReference type="Gene3D" id="3.40.605.10">
    <property type="entry name" value="Aldehyde Dehydrogenase, Chain A, domain 1"/>
    <property type="match status" value="1"/>
</dbReference>
<dbReference type="InterPro" id="IPR016163">
    <property type="entry name" value="Ald_DH_C"/>
</dbReference>
<dbReference type="Gene3D" id="3.40.309.10">
    <property type="entry name" value="Aldehyde Dehydrogenase, Chain A, domain 2"/>
    <property type="match status" value="1"/>
</dbReference>
<dbReference type="InterPro" id="IPR016162">
    <property type="entry name" value="Ald_DH_N"/>
</dbReference>
<dbReference type="Pfam" id="PF00171">
    <property type="entry name" value="Aldedh"/>
    <property type="match status" value="1"/>
</dbReference>
<keyword evidence="2" id="KW-0560">Oxidoreductase</keyword>
<sequence length="489" mass="53289">MSSKGMEENGMRTAIERKKFYINGEWVEAEMYTKLLSPYSSEVLAEIPLATERDVKQAIAAADEARQVMAKMPAHERAAILEKVVALLQQCANEAATIIAKEAAKPITTAKAEVARTIQTYKFAAEEAKRIYGETIPLDAAPGGEHRIAFTTREPVGVIGAITPFNFPMNLVAHKLGPAIAAGNTVVLKPASQTPLSAYFIAELFERAGLPKGALNVMTGSGKTVGDQIVTDPRVRMITFTGSPEVGIAIRNKAGLKRVTLELGSNSAVIIDEQVDVDRIIPRCVVGAFSFQGQVCISLQRIYVHEKRYKEFVEKFVAAVKQLKVGDPLDPSTDVSALISEKDVERSLEWIEEAKQGGAVVAIGGERQGNILLPTVILDAVPTMKVSCQEVFAPIVLINQVSSVDEAIELVNDSRYGLQAGIYTDNVHTAWEAAEKLHVGGVLINDIPTFRVDHMPYGGVKESGFGREGIRYAIEEMTELKLIIFNRNR</sequence>
<dbReference type="FunFam" id="3.40.605.10:FF:000007">
    <property type="entry name" value="NAD/NADP-dependent betaine aldehyde dehydrogenase"/>
    <property type="match status" value="1"/>
</dbReference>
<dbReference type="Proteomes" id="UP000000742">
    <property type="component" value="Chromosome"/>
</dbReference>
<dbReference type="InterPro" id="IPR051020">
    <property type="entry name" value="ALDH-related_metabolic_enz"/>
</dbReference>
<comment type="similarity">
    <text evidence="1">Belongs to the aldehyde dehydrogenase family.</text>
</comment>
<feature type="domain" description="Aldehyde dehydrogenase" evidence="3">
    <location>
        <begin position="26"/>
        <end position="482"/>
    </location>
</feature>
<evidence type="ECO:0000256" key="2">
    <source>
        <dbReference type="ARBA" id="ARBA00023002"/>
    </source>
</evidence>
<evidence type="ECO:0000256" key="1">
    <source>
        <dbReference type="ARBA" id="ARBA00009986"/>
    </source>
</evidence>
<dbReference type="InterPro" id="IPR015590">
    <property type="entry name" value="Aldehyde_DH_dom"/>
</dbReference>
<organism evidence="4 5">
    <name type="scientific">Anoxybacillus flavithermus (strain DSM 21510 / WK1)</name>
    <dbReference type="NCBI Taxonomy" id="491915"/>
    <lineage>
        <taxon>Bacteria</taxon>
        <taxon>Bacillati</taxon>
        <taxon>Bacillota</taxon>
        <taxon>Bacilli</taxon>
        <taxon>Bacillales</taxon>
        <taxon>Anoxybacillaceae</taxon>
        <taxon>Anoxybacillus</taxon>
    </lineage>
</organism>
<proteinExistence type="inferred from homology"/>
<dbReference type="EMBL" id="CP000922">
    <property type="protein sequence ID" value="ACJ33599.1"/>
    <property type="molecule type" value="Genomic_DNA"/>
</dbReference>
<protein>
    <submittedName>
        <fullName evidence="4">NAD-dependent aldehyde dehydrogenase</fullName>
    </submittedName>
</protein>
<dbReference type="STRING" id="491915.Aflv_1229"/>
<dbReference type="PANTHER" id="PTHR42991">
    <property type="entry name" value="ALDEHYDE DEHYDROGENASE"/>
    <property type="match status" value="1"/>
</dbReference>
<accession>B7GJF1</accession>
<name>B7GJF1_ANOFW</name>
<reference evidence="4 5" key="1">
    <citation type="journal article" date="2008" name="Genome Biol.">
        <title>Encapsulated in silica: genome, proteome and physiology of the thermophilic bacterium Anoxybacillus flavithermus WK1.</title>
        <authorList>
            <person name="Saw J.H."/>
            <person name="Mountain B.W."/>
            <person name="Feng L."/>
            <person name="Omelchenko M.V."/>
            <person name="Hou S."/>
            <person name="Saito J.A."/>
            <person name="Stott M.B."/>
            <person name="Li D."/>
            <person name="Zhao G."/>
            <person name="Wu J."/>
            <person name="Galperin M.Y."/>
            <person name="Koonin E.V."/>
            <person name="Makarova K.S."/>
            <person name="Wolf Y.I."/>
            <person name="Rigden D.J."/>
            <person name="Dunfield P.F."/>
            <person name="Wang L."/>
            <person name="Alam M."/>
        </authorList>
    </citation>
    <scope>NUCLEOTIDE SEQUENCE [LARGE SCALE GENOMIC DNA]</scope>
    <source>
        <strain evidence="5">DSM 21510 / WK1</strain>
    </source>
</reference>
<dbReference type="CDD" id="cd07149">
    <property type="entry name" value="ALDH_y4uC"/>
    <property type="match status" value="1"/>
</dbReference>
<dbReference type="PANTHER" id="PTHR42991:SF1">
    <property type="entry name" value="ALDEHYDE DEHYDROGENASE"/>
    <property type="match status" value="1"/>
</dbReference>
<dbReference type="eggNOG" id="COG1012">
    <property type="taxonomic scope" value="Bacteria"/>
</dbReference>
<dbReference type="HOGENOM" id="CLU_005391_1_0_9"/>
<dbReference type="KEGG" id="afl:Aflv_1229"/>
<evidence type="ECO:0000313" key="5">
    <source>
        <dbReference type="Proteomes" id="UP000000742"/>
    </source>
</evidence>
<dbReference type="InterPro" id="IPR016161">
    <property type="entry name" value="Ald_DH/histidinol_DH"/>
</dbReference>
<evidence type="ECO:0000313" key="4">
    <source>
        <dbReference type="EMBL" id="ACJ33599.1"/>
    </source>
</evidence>